<proteinExistence type="predicted"/>
<dbReference type="Proteomes" id="UP000297907">
    <property type="component" value="Unassembled WGS sequence"/>
</dbReference>
<dbReference type="OrthoDB" id="9801383at2"/>
<dbReference type="PROSITE" id="PS51318">
    <property type="entry name" value="TAT"/>
    <property type="match status" value="1"/>
</dbReference>
<sequence length="685" mass="73120">MSQQETRMPLPMAGHTKGKRSPVTCQLKCGNACAMGVCNQTDNEYLRDIVGVALSRRSVLLGAGAGALALTFAAFDSPFGGTPTAHAAMRGLAFTAIPPVAATVDDFVVPSGFQWAPIIRWGDPILAGAPEFDINNQTPEAQSLQFGYNNDYLDIIELQGGGGRHGLLVTNHEYTNPGIMFPPAANEAERLQQLRITMAAHGLAVVELARDKRGRPWSYLRSSDYNRRITASTPFRLTGPAAGQDMMKTQDDPEGTSVLGTFGNCAGGTTPWGTILSGEENFNNYFRSSGATAGQKRYGLSSSPSTYGWEAIEPRFDAVANPGYVNEPNRFGYIVEIDPLDPSATPVKHTAMGRMKHEGANVTVAGDGRVVAYMGDDERFDYLYKFVSHKTFRTGNSVKARAHNKTILESGDLYVARFSGNSPAAEITGTGALPTDGAFDGSGQWIPLTLNGASAVPGFTVEEVLVHTRLAADAVGATKMDRPEDVQPHPTTGKVYVACTNNTQRGTFGKAGVDEVNPRTVNRDGHVIEITEAQNDATATSFGWLILLVCGDPAVSGSAYFAGFPVDQVSPISCPDNLAFDKAGNLWISTDGQPGTIGYNDGLFRVGLDGANRGRVDQFLAVPREAETCGPVIRDDEGMVYVAVQHPGEDGSFASPHSYFPDYTTMSGGALVAAPRPSVVQVWQV</sequence>
<name>A0A4R8WHQ0_9MICO</name>
<dbReference type="InterPro" id="IPR006311">
    <property type="entry name" value="TAT_signal"/>
</dbReference>
<dbReference type="Pfam" id="PF05787">
    <property type="entry name" value="PhoX"/>
    <property type="match status" value="1"/>
</dbReference>
<dbReference type="RefSeq" id="WP_134452033.1">
    <property type="nucleotide sequence ID" value="NZ_SOFL01000002.1"/>
</dbReference>
<accession>A0A4R8WHQ0</accession>
<organism evidence="1 2">
    <name type="scientific">Cryobacterium adonitolivorans</name>
    <dbReference type="NCBI Taxonomy" id="1259189"/>
    <lineage>
        <taxon>Bacteria</taxon>
        <taxon>Bacillati</taxon>
        <taxon>Actinomycetota</taxon>
        <taxon>Actinomycetes</taxon>
        <taxon>Micrococcales</taxon>
        <taxon>Microbacteriaceae</taxon>
        <taxon>Cryobacterium</taxon>
    </lineage>
</organism>
<dbReference type="PANTHER" id="PTHR35399:SF2">
    <property type="entry name" value="DUF839 DOMAIN-CONTAINING PROTEIN"/>
    <property type="match status" value="1"/>
</dbReference>
<dbReference type="InterPro" id="IPR008557">
    <property type="entry name" value="PhoX"/>
</dbReference>
<gene>
    <name evidence="1" type="ORF">E3O42_00770</name>
</gene>
<dbReference type="EMBL" id="SOFL01000002">
    <property type="protein sequence ID" value="TFC06949.1"/>
    <property type="molecule type" value="Genomic_DNA"/>
</dbReference>
<comment type="caution">
    <text evidence="1">The sequence shown here is derived from an EMBL/GenBank/DDBJ whole genome shotgun (WGS) entry which is preliminary data.</text>
</comment>
<evidence type="ECO:0000313" key="1">
    <source>
        <dbReference type="EMBL" id="TFC06949.1"/>
    </source>
</evidence>
<protein>
    <submittedName>
        <fullName evidence="1">PhoX family phosphatase</fullName>
    </submittedName>
</protein>
<keyword evidence="2" id="KW-1185">Reference proteome</keyword>
<dbReference type="AlphaFoldDB" id="A0A4R8WHQ0"/>
<dbReference type="SUPFAM" id="SSF101898">
    <property type="entry name" value="NHL repeat"/>
    <property type="match status" value="1"/>
</dbReference>
<dbReference type="PANTHER" id="PTHR35399">
    <property type="entry name" value="SLR8030 PROTEIN"/>
    <property type="match status" value="1"/>
</dbReference>
<evidence type="ECO:0000313" key="2">
    <source>
        <dbReference type="Proteomes" id="UP000297907"/>
    </source>
</evidence>
<reference evidence="1 2" key="1">
    <citation type="submission" date="2019-03" db="EMBL/GenBank/DDBJ databases">
        <title>Genomics of glacier-inhabiting Cryobacterium strains.</title>
        <authorList>
            <person name="Liu Q."/>
            <person name="Xin Y.-H."/>
        </authorList>
    </citation>
    <scope>NUCLEOTIDE SEQUENCE [LARGE SCALE GENOMIC DNA]</scope>
    <source>
        <strain evidence="1 2">RHLS22-1</strain>
    </source>
</reference>